<evidence type="ECO:0000256" key="3">
    <source>
        <dbReference type="ARBA" id="ARBA00022989"/>
    </source>
</evidence>
<dbReference type="Proteomes" id="UP000593847">
    <property type="component" value="Chromosome"/>
</dbReference>
<feature type="transmembrane region" description="Helical" evidence="5">
    <location>
        <begin position="145"/>
        <end position="163"/>
    </location>
</feature>
<organism evidence="6 7">
    <name type="scientific">Pseudomonas taiwanensis</name>
    <dbReference type="NCBI Taxonomy" id="470150"/>
    <lineage>
        <taxon>Bacteria</taxon>
        <taxon>Pseudomonadati</taxon>
        <taxon>Pseudomonadota</taxon>
        <taxon>Gammaproteobacteria</taxon>
        <taxon>Pseudomonadales</taxon>
        <taxon>Pseudomonadaceae</taxon>
        <taxon>Pseudomonas</taxon>
    </lineage>
</organism>
<dbReference type="InterPro" id="IPR036640">
    <property type="entry name" value="ABC1_TM_sf"/>
</dbReference>
<evidence type="ECO:0000256" key="4">
    <source>
        <dbReference type="ARBA" id="ARBA00023136"/>
    </source>
</evidence>
<dbReference type="KEGG" id="ptai:ICN73_25870"/>
<evidence type="ECO:0000256" key="5">
    <source>
        <dbReference type="SAM" id="Phobius"/>
    </source>
</evidence>
<protein>
    <submittedName>
        <fullName evidence="6">Uncharacterized protein</fullName>
    </submittedName>
</protein>
<dbReference type="RefSeq" id="WP_014755714.1">
    <property type="nucleotide sequence ID" value="NZ_CP062699.1"/>
</dbReference>
<dbReference type="GO" id="GO:0005886">
    <property type="term" value="C:plasma membrane"/>
    <property type="evidence" value="ECO:0007669"/>
    <property type="project" value="UniProtKB-SubCell"/>
</dbReference>
<dbReference type="Gene3D" id="3.40.50.300">
    <property type="entry name" value="P-loop containing nucleotide triphosphate hydrolases"/>
    <property type="match status" value="1"/>
</dbReference>
<keyword evidence="7" id="KW-1185">Reference proteome</keyword>
<feature type="transmembrane region" description="Helical" evidence="5">
    <location>
        <begin position="119"/>
        <end position="139"/>
    </location>
</feature>
<dbReference type="SUPFAM" id="SSF52540">
    <property type="entry name" value="P-loop containing nucleoside triphosphate hydrolases"/>
    <property type="match status" value="1"/>
</dbReference>
<dbReference type="EMBL" id="CP062699">
    <property type="protein sequence ID" value="QOJ91246.1"/>
    <property type="molecule type" value="Genomic_DNA"/>
</dbReference>
<name>A0A7L9GFI9_9PSED</name>
<dbReference type="GO" id="GO:0005524">
    <property type="term" value="F:ATP binding"/>
    <property type="evidence" value="ECO:0007669"/>
    <property type="project" value="InterPro"/>
</dbReference>
<evidence type="ECO:0000256" key="1">
    <source>
        <dbReference type="ARBA" id="ARBA00004651"/>
    </source>
</evidence>
<evidence type="ECO:0000313" key="7">
    <source>
        <dbReference type="Proteomes" id="UP000593847"/>
    </source>
</evidence>
<reference evidence="6" key="1">
    <citation type="submission" date="2020-09" db="EMBL/GenBank/DDBJ databases">
        <title>Complete genome sequence of Pseudomonas taiwanensis CC, a plant growth-promoting and biotite-weathering strain.</title>
        <authorList>
            <person name="Cheng C."/>
        </authorList>
    </citation>
    <scope>NUCLEOTIDE SEQUENCE [LARGE SCALE GENOMIC DNA]</scope>
    <source>
        <strain evidence="6">WRS8</strain>
    </source>
</reference>
<keyword evidence="2 5" id="KW-0812">Transmembrane</keyword>
<feature type="transmembrane region" description="Helical" evidence="5">
    <location>
        <begin position="265"/>
        <end position="285"/>
    </location>
</feature>
<feature type="transmembrane region" description="Helical" evidence="5">
    <location>
        <begin position="222"/>
        <end position="245"/>
    </location>
</feature>
<dbReference type="SUPFAM" id="SSF90123">
    <property type="entry name" value="ABC transporter transmembrane region"/>
    <property type="match status" value="1"/>
</dbReference>
<dbReference type="CDD" id="cd00267">
    <property type="entry name" value="ABC_ATPase"/>
    <property type="match status" value="1"/>
</dbReference>
<accession>A0A7L9GFI9</accession>
<dbReference type="InterPro" id="IPR027417">
    <property type="entry name" value="P-loop_NTPase"/>
</dbReference>
<evidence type="ECO:0000256" key="2">
    <source>
        <dbReference type="ARBA" id="ARBA00022692"/>
    </source>
</evidence>
<gene>
    <name evidence="6" type="ORF">ICN73_25870</name>
</gene>
<sequence length="441" mass="48743">MKDRSFVLAIFFAVAQQTLLAFSTYFIAKAGTTLADGNLTLILRYISLFFGFALAAYIVSSMSSIYVTKAANAIWLNYTKSVLREASSDMRYASDKNKKSLAQWISGEASSTITHACGFYVGLISTCLNVIMTLAVFYFTTGLEITIAISISLLISAALVSILKNRIKHTAGNMQRKRLDALLSIELTWDSATLGSRKMKADSFESLEKKARSYFGEVNRYVLLEQFIACLPIALATIIVAATIQTPNIITAANIGALVAMLPRSLQVFGNIHSLSIYFSQLLLVRTKMRNLYRFASELEKHENLSSMNLSNIKIEECNSSQSITPSELLDQLKNGSTTVGRYLLSGNNGSGKSSYLKRIKAAVHDALLMTPEAQFVKLENNLSTGERRLLQIEKVLSAPPPIVMLDEWDANLDLDNISRFNAILDSAAKNIVVIEARHRR</sequence>
<comment type="subcellular location">
    <subcellularLocation>
        <location evidence="1">Cell membrane</location>
        <topology evidence="1">Multi-pass membrane protein</topology>
    </subcellularLocation>
</comment>
<feature type="transmembrane region" description="Helical" evidence="5">
    <location>
        <begin position="45"/>
        <end position="67"/>
    </location>
</feature>
<keyword evidence="4 5" id="KW-0472">Membrane</keyword>
<dbReference type="AlphaFoldDB" id="A0A7L9GFI9"/>
<proteinExistence type="predicted"/>
<keyword evidence="3 5" id="KW-1133">Transmembrane helix</keyword>
<evidence type="ECO:0000313" key="6">
    <source>
        <dbReference type="EMBL" id="QOJ91246.1"/>
    </source>
</evidence>